<sequence length="124" mass="14634">MTDSDSRYYQPKNTKDAMRYVEGLFNKYKDAPLTDALMQYHRKLVYYLRTNVASEAVEEGYPDRQKKALAMADVMDQWLQAKLLGKPFTGKMQGFKMTSGQRTKYHVDQGRRKNRQKTIRKGRR</sequence>
<name>A0ABW4J9H8_9LACO</name>
<reference evidence="3" key="1">
    <citation type="journal article" date="2019" name="Int. J. Syst. Evol. Microbiol.">
        <title>The Global Catalogue of Microorganisms (GCM) 10K type strain sequencing project: providing services to taxonomists for standard genome sequencing and annotation.</title>
        <authorList>
            <consortium name="The Broad Institute Genomics Platform"/>
            <consortium name="The Broad Institute Genome Sequencing Center for Infectious Disease"/>
            <person name="Wu L."/>
            <person name="Ma J."/>
        </authorList>
    </citation>
    <scope>NUCLEOTIDE SEQUENCE [LARGE SCALE GENOMIC DNA]</scope>
    <source>
        <strain evidence="3">CCM 8896</strain>
    </source>
</reference>
<keyword evidence="3" id="KW-1185">Reference proteome</keyword>
<dbReference type="RefSeq" id="WP_125715977.1">
    <property type="nucleotide sequence ID" value="NZ_JBHTOP010000028.1"/>
</dbReference>
<feature type="compositionally biased region" description="Basic residues" evidence="1">
    <location>
        <begin position="112"/>
        <end position="124"/>
    </location>
</feature>
<evidence type="ECO:0000256" key="1">
    <source>
        <dbReference type="SAM" id="MobiDB-lite"/>
    </source>
</evidence>
<proteinExistence type="predicted"/>
<dbReference type="EMBL" id="JBHTOP010000028">
    <property type="protein sequence ID" value="MFD1673017.1"/>
    <property type="molecule type" value="Genomic_DNA"/>
</dbReference>
<evidence type="ECO:0008006" key="4">
    <source>
        <dbReference type="Google" id="ProtNLM"/>
    </source>
</evidence>
<comment type="caution">
    <text evidence="2">The sequence shown here is derived from an EMBL/GenBank/DDBJ whole genome shotgun (WGS) entry which is preliminary data.</text>
</comment>
<accession>A0ABW4J9H8</accession>
<protein>
    <recommendedName>
        <fullName evidence="4">Terminase small subunit</fullName>
    </recommendedName>
</protein>
<organism evidence="2 3">
    <name type="scientific">Agrilactobacillus yilanensis</name>
    <dbReference type="NCBI Taxonomy" id="2485997"/>
    <lineage>
        <taxon>Bacteria</taxon>
        <taxon>Bacillati</taxon>
        <taxon>Bacillota</taxon>
        <taxon>Bacilli</taxon>
        <taxon>Lactobacillales</taxon>
        <taxon>Lactobacillaceae</taxon>
        <taxon>Agrilactobacillus</taxon>
    </lineage>
</organism>
<evidence type="ECO:0000313" key="3">
    <source>
        <dbReference type="Proteomes" id="UP001597267"/>
    </source>
</evidence>
<dbReference type="Proteomes" id="UP001597267">
    <property type="component" value="Unassembled WGS sequence"/>
</dbReference>
<feature type="region of interest" description="Disordered" evidence="1">
    <location>
        <begin position="99"/>
        <end position="124"/>
    </location>
</feature>
<gene>
    <name evidence="2" type="ORF">ACFQ5M_13160</name>
</gene>
<evidence type="ECO:0000313" key="2">
    <source>
        <dbReference type="EMBL" id="MFD1673017.1"/>
    </source>
</evidence>